<sequence>MSGTTSSVWQPGTGTVYRAALGALAERGPRRVGVTHIARQAQCNRSQLYRNWRSTQALIRDATLAELKHVLDVARDVPGPPLPPRCLAVRVVVRAARLLREHPVVRTMAVTDPELTHGAVLRPTTVWHATAWSWLCRHVTAHLPMGAAQDAVTLAVLTTALPYALTPPPESPDRSDPDSERASIDDRLSLSLHLCLDLPATCPDCRSEDVR</sequence>
<organism evidence="3 4">
    <name type="scientific">Streptomyces acidicola</name>
    <dbReference type="NCBI Taxonomy" id="2596892"/>
    <lineage>
        <taxon>Bacteria</taxon>
        <taxon>Bacillati</taxon>
        <taxon>Actinomycetota</taxon>
        <taxon>Actinomycetes</taxon>
        <taxon>Kitasatosporales</taxon>
        <taxon>Streptomycetaceae</taxon>
        <taxon>Streptomyces</taxon>
    </lineage>
</organism>
<comment type="caution">
    <text evidence="3">The sequence shown here is derived from an EMBL/GenBank/DDBJ whole genome shotgun (WGS) entry which is preliminary data.</text>
</comment>
<dbReference type="Proteomes" id="UP000373149">
    <property type="component" value="Unassembled WGS sequence"/>
</dbReference>
<dbReference type="Pfam" id="PF00440">
    <property type="entry name" value="TetR_N"/>
    <property type="match status" value="1"/>
</dbReference>
<dbReference type="EMBL" id="VMNX01000200">
    <property type="protein sequence ID" value="MPY53541.1"/>
    <property type="molecule type" value="Genomic_DNA"/>
</dbReference>
<accession>A0A5N8X1Q5</accession>
<keyword evidence="1" id="KW-0238">DNA-binding</keyword>
<keyword evidence="4" id="KW-1185">Reference proteome</keyword>
<evidence type="ECO:0000259" key="2">
    <source>
        <dbReference type="Pfam" id="PF00440"/>
    </source>
</evidence>
<evidence type="ECO:0000313" key="4">
    <source>
        <dbReference type="Proteomes" id="UP000373149"/>
    </source>
</evidence>
<evidence type="ECO:0000313" key="3">
    <source>
        <dbReference type="EMBL" id="MPY53541.1"/>
    </source>
</evidence>
<name>A0A5N8X1Q5_9ACTN</name>
<feature type="domain" description="HTH tetR-type" evidence="2">
    <location>
        <begin position="18"/>
        <end position="60"/>
    </location>
</feature>
<dbReference type="AlphaFoldDB" id="A0A5N8X1Q5"/>
<evidence type="ECO:0000256" key="1">
    <source>
        <dbReference type="ARBA" id="ARBA00023125"/>
    </source>
</evidence>
<protein>
    <submittedName>
        <fullName evidence="3">TetR/AcrR family transcriptional regulator</fullName>
    </submittedName>
</protein>
<dbReference type="InterPro" id="IPR001647">
    <property type="entry name" value="HTH_TetR"/>
</dbReference>
<proteinExistence type="predicted"/>
<dbReference type="GO" id="GO:0003677">
    <property type="term" value="F:DNA binding"/>
    <property type="evidence" value="ECO:0007669"/>
    <property type="project" value="UniProtKB-KW"/>
</dbReference>
<gene>
    <name evidence="3" type="ORF">FPZ41_35230</name>
</gene>
<dbReference type="SUPFAM" id="SSF46689">
    <property type="entry name" value="Homeodomain-like"/>
    <property type="match status" value="1"/>
</dbReference>
<dbReference type="Gene3D" id="1.10.357.10">
    <property type="entry name" value="Tetracycline Repressor, domain 2"/>
    <property type="match status" value="1"/>
</dbReference>
<reference evidence="3 4" key="1">
    <citation type="submission" date="2019-09" db="EMBL/GenBank/DDBJ databases">
        <authorList>
            <person name="Duangmal K."/>
            <person name="Teo W.F.A."/>
            <person name="Lipun K."/>
        </authorList>
    </citation>
    <scope>NUCLEOTIDE SEQUENCE [LARGE SCALE GENOMIC DNA]</scope>
    <source>
        <strain evidence="3 4">K1PN6</strain>
    </source>
</reference>
<dbReference type="InterPro" id="IPR009057">
    <property type="entry name" value="Homeodomain-like_sf"/>
</dbReference>